<keyword evidence="3" id="KW-1185">Reference proteome</keyword>
<evidence type="ECO:0000313" key="3">
    <source>
        <dbReference type="Proteomes" id="UP000024635"/>
    </source>
</evidence>
<evidence type="ECO:0000256" key="1">
    <source>
        <dbReference type="SAM" id="SignalP"/>
    </source>
</evidence>
<organism evidence="2 3">
    <name type="scientific">Ancylostoma ceylanicum</name>
    <dbReference type="NCBI Taxonomy" id="53326"/>
    <lineage>
        <taxon>Eukaryota</taxon>
        <taxon>Metazoa</taxon>
        <taxon>Ecdysozoa</taxon>
        <taxon>Nematoda</taxon>
        <taxon>Chromadorea</taxon>
        <taxon>Rhabditida</taxon>
        <taxon>Rhabditina</taxon>
        <taxon>Rhabditomorpha</taxon>
        <taxon>Strongyloidea</taxon>
        <taxon>Ancylostomatidae</taxon>
        <taxon>Ancylostomatinae</taxon>
        <taxon>Ancylostoma</taxon>
    </lineage>
</organism>
<gene>
    <name evidence="2" type="primary">Acey_s0004.g1953</name>
    <name evidence="2" type="ORF">Y032_0004g1953</name>
</gene>
<accession>A0A016VUW6</accession>
<evidence type="ECO:0000313" key="2">
    <source>
        <dbReference type="EMBL" id="EYC31091.1"/>
    </source>
</evidence>
<comment type="caution">
    <text evidence="2">The sequence shown here is derived from an EMBL/GenBank/DDBJ whole genome shotgun (WGS) entry which is preliminary data.</text>
</comment>
<name>A0A016VUW6_9BILA</name>
<feature type="signal peptide" evidence="1">
    <location>
        <begin position="1"/>
        <end position="16"/>
    </location>
</feature>
<dbReference type="Proteomes" id="UP000024635">
    <property type="component" value="Unassembled WGS sequence"/>
</dbReference>
<proteinExistence type="predicted"/>
<dbReference type="AlphaFoldDB" id="A0A016VUW6"/>
<sequence length="135" mass="15008">MWYVIALLACLAVVHAHVQCVCPQRGPSDPVSTFVITAKLVKKMDPVDGLTPYEINGTRILKSTDLTTFSKIVYTKEGTELFPGKLNPGNNLVYRSRYLLEGMIRLGVAIDERLLKKLFQAFSKGTNQSSTVVNF</sequence>
<dbReference type="EMBL" id="JARK01001340">
    <property type="protein sequence ID" value="EYC31091.1"/>
    <property type="molecule type" value="Genomic_DNA"/>
</dbReference>
<feature type="chain" id="PRO_5001493941" evidence="1">
    <location>
        <begin position="17"/>
        <end position="135"/>
    </location>
</feature>
<reference evidence="3" key="1">
    <citation type="journal article" date="2015" name="Nat. Genet.">
        <title>The genome and transcriptome of the zoonotic hookworm Ancylostoma ceylanicum identify infection-specific gene families.</title>
        <authorList>
            <person name="Schwarz E.M."/>
            <person name="Hu Y."/>
            <person name="Antoshechkin I."/>
            <person name="Miller M.M."/>
            <person name="Sternberg P.W."/>
            <person name="Aroian R.V."/>
        </authorList>
    </citation>
    <scope>NUCLEOTIDE SEQUENCE</scope>
    <source>
        <strain evidence="3">HY135</strain>
    </source>
</reference>
<keyword evidence="1" id="KW-0732">Signal</keyword>
<protein>
    <submittedName>
        <fullName evidence="2">Uncharacterized protein</fullName>
    </submittedName>
</protein>